<dbReference type="InterPro" id="IPR001304">
    <property type="entry name" value="C-type_lectin-like"/>
</dbReference>
<dbReference type="Gene3D" id="3.10.100.10">
    <property type="entry name" value="Mannose-Binding Protein A, subunit A"/>
    <property type="match status" value="1"/>
</dbReference>
<organism evidence="3 4">
    <name type="scientific">Astyanax mexicanus</name>
    <name type="common">Blind cave fish</name>
    <name type="synonym">Astyanax fasciatus mexicanus</name>
    <dbReference type="NCBI Taxonomy" id="7994"/>
    <lineage>
        <taxon>Eukaryota</taxon>
        <taxon>Metazoa</taxon>
        <taxon>Chordata</taxon>
        <taxon>Craniata</taxon>
        <taxon>Vertebrata</taxon>
        <taxon>Euteleostomi</taxon>
        <taxon>Actinopterygii</taxon>
        <taxon>Neopterygii</taxon>
        <taxon>Teleostei</taxon>
        <taxon>Ostariophysi</taxon>
        <taxon>Characiformes</taxon>
        <taxon>Characoidei</taxon>
        <taxon>Acestrorhamphidae</taxon>
        <taxon>Acestrorhamphinae</taxon>
        <taxon>Astyanax</taxon>
    </lineage>
</organism>
<feature type="chain" id="PRO_5035855885" evidence="1">
    <location>
        <begin position="17"/>
        <end position="566"/>
    </location>
</feature>
<dbReference type="AlphaFoldDB" id="A0A8T2MQY9"/>
<dbReference type="PANTHER" id="PTHR46534">
    <property type="entry name" value="IGGFC_BINDING DOMAIN-CONTAINING PROTEIN"/>
    <property type="match status" value="1"/>
</dbReference>
<comment type="caution">
    <text evidence="3">The sequence shown here is derived from an EMBL/GenBank/DDBJ whole genome shotgun (WGS) entry which is preliminary data.</text>
</comment>
<feature type="signal peptide" evidence="1">
    <location>
        <begin position="1"/>
        <end position="16"/>
    </location>
</feature>
<dbReference type="CDD" id="cd00037">
    <property type="entry name" value="CLECT"/>
    <property type="match status" value="1"/>
</dbReference>
<dbReference type="Pfam" id="PF17517">
    <property type="entry name" value="IgGFc_binding"/>
    <property type="match status" value="1"/>
</dbReference>
<dbReference type="InterPro" id="IPR016187">
    <property type="entry name" value="CTDL_fold"/>
</dbReference>
<dbReference type="EMBL" id="JAICCE010000001">
    <property type="protein sequence ID" value="KAG9283846.1"/>
    <property type="molecule type" value="Genomic_DNA"/>
</dbReference>
<accession>A0A8T2MQY9</accession>
<dbReference type="InterPro" id="IPR016186">
    <property type="entry name" value="C-type_lectin-like/link_sf"/>
</dbReference>
<dbReference type="SUPFAM" id="SSF56436">
    <property type="entry name" value="C-type lectin-like"/>
    <property type="match status" value="1"/>
</dbReference>
<dbReference type="Proteomes" id="UP000752171">
    <property type="component" value="Unassembled WGS sequence"/>
</dbReference>
<evidence type="ECO:0000259" key="2">
    <source>
        <dbReference type="PROSITE" id="PS50041"/>
    </source>
</evidence>
<dbReference type="PROSITE" id="PS50041">
    <property type="entry name" value="C_TYPE_LECTIN_2"/>
    <property type="match status" value="1"/>
</dbReference>
<dbReference type="InterPro" id="IPR035234">
    <property type="entry name" value="IgGFc-bd_N"/>
</dbReference>
<reference evidence="3 4" key="1">
    <citation type="submission" date="2021-07" db="EMBL/GenBank/DDBJ databases">
        <authorList>
            <person name="Imarazene B."/>
            <person name="Zahm M."/>
            <person name="Klopp C."/>
            <person name="Cabau C."/>
            <person name="Beille S."/>
            <person name="Jouanno E."/>
            <person name="Castinel A."/>
            <person name="Lluch J."/>
            <person name="Gil L."/>
            <person name="Kuchtly C."/>
            <person name="Lopez Roques C."/>
            <person name="Donnadieu C."/>
            <person name="Parrinello H."/>
            <person name="Journot L."/>
            <person name="Du K."/>
            <person name="Schartl M."/>
            <person name="Retaux S."/>
            <person name="Guiguen Y."/>
        </authorList>
    </citation>
    <scope>NUCLEOTIDE SEQUENCE [LARGE SCALE GENOMIC DNA]</scope>
    <source>
        <strain evidence="3">Pach_M1</strain>
        <tissue evidence="3">Testis</tissue>
    </source>
</reference>
<keyword evidence="1" id="KW-0732">Signal</keyword>
<evidence type="ECO:0000313" key="4">
    <source>
        <dbReference type="Proteomes" id="UP000752171"/>
    </source>
</evidence>
<dbReference type="Pfam" id="PF00059">
    <property type="entry name" value="Lectin_C"/>
    <property type="match status" value="1"/>
</dbReference>
<dbReference type="SMART" id="SM00034">
    <property type="entry name" value="CLECT"/>
    <property type="match status" value="1"/>
</dbReference>
<evidence type="ECO:0000313" key="3">
    <source>
        <dbReference type="EMBL" id="KAG9283846.1"/>
    </source>
</evidence>
<sequence>MFTILLIISVFYQGQAVKDFGKDFVTAFPENIAYYYPSTLFNTLKITALHNNTNFNVIFNGARIETGTLMAGQTKTVYLPDEVEEHQLGLSTKSVRISSDNDVTVFSKSLRGSSIQTNVVQPVTNLGEVYQIPFVNFTELILLLNDYNVSTARKSQTQNYNLFRVLIINAEDKDNTVKVTYQQSGSETSFKLSAFQFVQMSGSESAMKISAGAYVSVLLTHPCLDTSFCKCTMVVHQLRPANLLGDHFLVPSFQIGEYSRMFSTSDQSVNFEYGSPPNNGSQTLNPGSSDFLSFYQHLTVGFSNITTSQPVSLKLMGVGSLVDLIPVSMFSACYLVHSSSFAVSQALLIVETTQVSETYIDKTNSGSSMTWNAINGTEYSWAVVDLYLLMSQVIWHPSSKMAVYVFERMASTLFDYGGPAISINEEPDPRGCLVSQAMLEVSDQSVSWPASCQYCKLKGGYLASPSWAEAQRYMIQELGEVGATGQAWIGLRRSLLTSEWYWQTGQNFSFSNWASGQPVSPEKGMCVFVKLEPNGNYTWNSARCCTSMKPMCFKEPNYLHLINPIS</sequence>
<dbReference type="PANTHER" id="PTHR46534:SF1">
    <property type="entry name" value="IGGFC-BINDING PROTEIN N-TERMINAL DOMAIN-CONTAINING PROTEIN"/>
    <property type="match status" value="1"/>
</dbReference>
<gene>
    <name evidence="3" type="ORF">AMEX_G2670</name>
</gene>
<protein>
    <submittedName>
        <fullName evidence="3">IgGFc-binding protein-like</fullName>
    </submittedName>
</protein>
<evidence type="ECO:0000256" key="1">
    <source>
        <dbReference type="SAM" id="SignalP"/>
    </source>
</evidence>
<proteinExistence type="predicted"/>
<feature type="domain" description="C-type lectin" evidence="2">
    <location>
        <begin position="447"/>
        <end position="553"/>
    </location>
</feature>
<name>A0A8T2MQY9_ASTMX</name>